<dbReference type="EMBL" id="FWZB01000020">
    <property type="protein sequence ID" value="SMD67024.1"/>
    <property type="molecule type" value="Genomic_DNA"/>
</dbReference>
<proteinExistence type="predicted"/>
<protein>
    <recommendedName>
        <fullName evidence="4">Transposase</fullName>
    </recommendedName>
</protein>
<dbReference type="Proteomes" id="UP000194499">
    <property type="component" value="Unassembled WGS sequence"/>
</dbReference>
<reference evidence="3" key="1">
    <citation type="submission" date="2017-04" db="EMBL/GenBank/DDBJ databases">
        <authorList>
            <person name="Criscuolo A."/>
        </authorList>
    </citation>
    <scope>NUCLEOTIDE SEQUENCE [LARGE SCALE GENOMIC DNA]</scope>
</reference>
<dbReference type="Proteomes" id="UP001174229">
    <property type="component" value="Unassembled WGS sequence"/>
</dbReference>
<evidence type="ECO:0000313" key="2">
    <source>
        <dbReference type="EMBL" id="SMD67024.1"/>
    </source>
</evidence>
<reference evidence="1" key="3">
    <citation type="submission" date="2022-11" db="EMBL/GenBank/DDBJ databases">
        <title>WGS-based characterization of Bacillus cereus isolated from food &amp; feed additives.</title>
        <authorList>
            <person name="Bogaerts B."/>
            <person name="Fraiture M.-A."/>
            <person name="Roosens N.H.C."/>
            <person name="De Keersmaecker S.C.J."/>
            <person name="Vanneste K."/>
        </authorList>
    </citation>
    <scope>NUCLEOTIDE SEQUENCE</scope>
    <source>
        <strain evidence="1">74.2</strain>
    </source>
</reference>
<evidence type="ECO:0000313" key="1">
    <source>
        <dbReference type="EMBL" id="MDK7391785.1"/>
    </source>
</evidence>
<dbReference type="RefSeq" id="WP_000046732.1">
    <property type="nucleotide sequence ID" value="NZ_CP093424.1"/>
</dbReference>
<dbReference type="AlphaFoldDB" id="A0A1Y5YU61"/>
<evidence type="ECO:0008006" key="4">
    <source>
        <dbReference type="Google" id="ProtNLM"/>
    </source>
</evidence>
<sequence>MAQFSSTEKIQVVKQYLDDTESEKIIVKSIGVTPYSDINNQ</sequence>
<evidence type="ECO:0000313" key="3">
    <source>
        <dbReference type="Proteomes" id="UP000194499"/>
    </source>
</evidence>
<accession>A0A1Y5YU61</accession>
<organism evidence="2 3">
    <name type="scientific">Bacillus pacificus</name>
    <dbReference type="NCBI Taxonomy" id="2026187"/>
    <lineage>
        <taxon>Bacteria</taxon>
        <taxon>Bacillati</taxon>
        <taxon>Bacillota</taxon>
        <taxon>Bacilli</taxon>
        <taxon>Bacillales</taxon>
        <taxon>Bacillaceae</taxon>
        <taxon>Bacillus</taxon>
        <taxon>Bacillus cereus group</taxon>
    </lineage>
</organism>
<reference evidence="2" key="2">
    <citation type="submission" date="2017-04" db="EMBL/GenBank/DDBJ databases">
        <authorList>
            <person name="Afonso C.L."/>
            <person name="Miller P.J."/>
            <person name="Scott M.A."/>
            <person name="Spackman E."/>
            <person name="Goraichik I."/>
            <person name="Dimitrov K.M."/>
            <person name="Suarez D.L."/>
            <person name="Swayne D.E."/>
        </authorList>
    </citation>
    <scope>NUCLEOTIDE SEQUENCE [LARGE SCALE GENOMIC DNA]</scope>
    <source>
        <strain evidence="2">16-00191</strain>
    </source>
</reference>
<dbReference type="EMBL" id="JAPNPE010000003">
    <property type="protein sequence ID" value="MDK7391785.1"/>
    <property type="molecule type" value="Genomic_DNA"/>
</dbReference>
<gene>
    <name evidence="2" type="ORF">BACERE00191_00492</name>
    <name evidence="1" type="ORF">OWO78_10065</name>
</gene>
<name>A0A1Y5YU61_9BACI</name>